<comment type="caution">
    <text evidence="1">The sequence shown here is derived from an EMBL/GenBank/DDBJ whole genome shotgun (WGS) entry which is preliminary data.</text>
</comment>
<accession>A0A3L9ZH77</accession>
<evidence type="ECO:0000313" key="1">
    <source>
        <dbReference type="EMBL" id="RMA71650.1"/>
    </source>
</evidence>
<dbReference type="AlphaFoldDB" id="A0A3L9ZH77"/>
<name>A0A3L9ZH77_9FLAO</name>
<organism evidence="1 2">
    <name type="scientific">Flavobacterium weaverense</name>
    <dbReference type="NCBI Taxonomy" id="271156"/>
    <lineage>
        <taxon>Bacteria</taxon>
        <taxon>Pseudomonadati</taxon>
        <taxon>Bacteroidota</taxon>
        <taxon>Flavobacteriia</taxon>
        <taxon>Flavobacteriales</taxon>
        <taxon>Flavobacteriaceae</taxon>
        <taxon>Flavobacterium</taxon>
    </lineage>
</organism>
<dbReference type="EMBL" id="REFH01000014">
    <property type="protein sequence ID" value="RMA71650.1"/>
    <property type="molecule type" value="Genomic_DNA"/>
</dbReference>
<reference evidence="1 2" key="1">
    <citation type="submission" date="2018-10" db="EMBL/GenBank/DDBJ databases">
        <title>Genomic Encyclopedia of Archaeal and Bacterial Type Strains, Phase II (KMG-II): from individual species to whole genera.</title>
        <authorList>
            <person name="Goeker M."/>
        </authorList>
    </citation>
    <scope>NUCLEOTIDE SEQUENCE [LARGE SCALE GENOMIC DNA]</scope>
    <source>
        <strain evidence="1 2">DSM 19727</strain>
    </source>
</reference>
<dbReference type="Proteomes" id="UP000280368">
    <property type="component" value="Unassembled WGS sequence"/>
</dbReference>
<evidence type="ECO:0000313" key="2">
    <source>
        <dbReference type="Proteomes" id="UP000280368"/>
    </source>
</evidence>
<protein>
    <recommendedName>
        <fullName evidence="3">Autotransporter-associated beta strand protein</fullName>
    </recommendedName>
</protein>
<proteinExistence type="predicted"/>
<gene>
    <name evidence="1" type="ORF">BC961_3040</name>
</gene>
<keyword evidence="2" id="KW-1185">Reference proteome</keyword>
<evidence type="ECO:0008006" key="3">
    <source>
        <dbReference type="Google" id="ProtNLM"/>
    </source>
</evidence>
<sequence>MNVNGKIRAYTGITTAITDGTTPFYVGTSTGSTQTSMITTSTGSLSFLGGTRTIINSGEFGSGGAQGNVVCALDLGAIGTLNSGTKGATYSINSGTISTNSSQATAAGGSFTIATGAKLISSRSGNGVCAGVVTSANTNIAGTVSIEAGGILELTGTAPAIGCTTFTYNGTVL</sequence>